<keyword evidence="3" id="KW-1185">Reference proteome</keyword>
<protein>
    <submittedName>
        <fullName evidence="2">Uncharacterized protein</fullName>
    </submittedName>
</protein>
<dbReference type="AlphaFoldDB" id="A0AAW2GLB9"/>
<feature type="region of interest" description="Disordered" evidence="1">
    <location>
        <begin position="666"/>
        <end position="731"/>
    </location>
</feature>
<feature type="compositionally biased region" description="Polar residues" evidence="1">
    <location>
        <begin position="339"/>
        <end position="349"/>
    </location>
</feature>
<sequence>MAKRKSYNRKRNLSHKSFDSIGSGFLNPDTDLFEDERTLWYKHLNDNTFPQRSMTSNINETTKNLNSKSHIDDTSQNATSDWWKNLEVSDNEHISSNSKHTHSAEIAKSYILQTSTSESEKEINVKKKKVHLQANTRKSSKNAFSNVLNDEVTIPLKSLKKQARSNLYRDSNKEVLQENVQKDEEDNFSPTENILTKKKKVHLQANTRKSSNNAFSNVLNDEVTIPLKSLKKQARSNLYKDSDEEILQEKIQKDGEDNSSSTENILKKKPRISRRRKKENTKDQNPFEDVLTEENDNSNSRNKSKSVMLGKQSLERLMDENINISKDYTTRRKSMKMSRATSDSLNLLPSNVEKKISESNSNENVSSTENDINVGHNKKSKSRFLHTRRSLGKNIFAEILTDDSSISSPVLNRDEKTDIHQSSLAPQPLSSPNKSVDRSKKSKIDISHEHKSKNSLLNASKQLVNEQIEDNSEQKSSASLDNESHRKKSTFLKPNLRQSLRKKKNEKVFKETGTSSARKSNIFTENNDTFSEQEIEIATEINQESGRALSVTKKNSNVNNSSSAEESFENIFMNVSNSKSVATLEHQSKSENDNLIIKSKATSRKNVTETSERDIVSSRKSIREETLKKHSNINEDLDNDVESNIEEDLNEFEEVSKSDFNKKARLTRSSLKNRSETPKSAKKEIHKNINKLHNDENSGYNLNMSKQISKSNSDNKTRFTRSTLKNQSTMSTSANVEVSKIINNVSNNLSNESDSSLFQKMSKSHTGRQAHFTRSTLKNQSETSKRASKHMESSGKSLNADNIDNVDNLNENSEINTDVDNIISSTRISNSYISTTTHKNTIPSAKISTINEENSALEVDSVERNFTPANAKSSNKILTRSSIRETSEIASTKKSLDKFQNRSTPSKKASSRKDISFNTNKQQTFKIPRKINDFFKVKQASTSMDKSSNTHAQESQIFDEKMERIKKELEGMKTREMAAMKINTTNKNKSELKVKSVKIIMKKKSVTTTTKTVHKAYLVNGEVYKQPRLPRPKYWVTNRLYKFLWNRMEQKYQFSTRIKSEKFVQGLAEVVAYVDRSKKYEKYQSQINALMKEMARLGIVSTRSDFYHFCQDFLPYEFRVKVVPMLMPGNKINVPYDPDKLHVPILSPDN</sequence>
<feature type="compositionally biased region" description="Basic and acidic residues" evidence="1">
    <location>
        <begin position="783"/>
        <end position="793"/>
    </location>
</feature>
<evidence type="ECO:0000313" key="2">
    <source>
        <dbReference type="EMBL" id="KAL0128363.1"/>
    </source>
</evidence>
<feature type="compositionally biased region" description="Polar residues" evidence="1">
    <location>
        <begin position="454"/>
        <end position="465"/>
    </location>
</feature>
<feature type="region of interest" description="Disordered" evidence="1">
    <location>
        <begin position="250"/>
        <end position="314"/>
    </location>
</feature>
<feature type="compositionally biased region" description="Low complexity" evidence="1">
    <location>
        <begin position="358"/>
        <end position="370"/>
    </location>
</feature>
<feature type="region of interest" description="Disordered" evidence="1">
    <location>
        <begin position="328"/>
        <end position="385"/>
    </location>
</feature>
<feature type="compositionally biased region" description="Polar residues" evidence="1">
    <location>
        <begin position="697"/>
        <end position="731"/>
    </location>
</feature>
<dbReference type="Proteomes" id="UP001430953">
    <property type="component" value="Unassembled WGS sequence"/>
</dbReference>
<accession>A0AAW2GLB9</accession>
<feature type="compositionally biased region" description="Polar residues" evidence="1">
    <location>
        <begin position="772"/>
        <end position="782"/>
    </location>
</feature>
<reference evidence="2 3" key="1">
    <citation type="submission" date="2023-03" db="EMBL/GenBank/DDBJ databases">
        <title>High recombination rates correlate with genetic variation in Cardiocondyla obscurior ants.</title>
        <authorList>
            <person name="Errbii M."/>
        </authorList>
    </citation>
    <scope>NUCLEOTIDE SEQUENCE [LARGE SCALE GENOMIC DNA]</scope>
    <source>
        <strain evidence="2">Alpha-2009</strain>
        <tissue evidence="2">Whole body</tissue>
    </source>
</reference>
<name>A0AAW2GLB9_9HYME</name>
<feature type="compositionally biased region" description="Basic residues" evidence="1">
    <location>
        <begin position="267"/>
        <end position="279"/>
    </location>
</feature>
<comment type="caution">
    <text evidence="2">The sequence shown here is derived from an EMBL/GenBank/DDBJ whole genome shotgun (WGS) entry which is preliminary data.</text>
</comment>
<evidence type="ECO:0000256" key="1">
    <source>
        <dbReference type="SAM" id="MobiDB-lite"/>
    </source>
</evidence>
<feature type="compositionally biased region" description="Basic and acidic residues" evidence="1">
    <location>
        <begin position="435"/>
        <end position="449"/>
    </location>
</feature>
<feature type="region of interest" description="Disordered" evidence="1">
    <location>
        <begin position="887"/>
        <end position="914"/>
    </location>
</feature>
<dbReference type="EMBL" id="JADYXP020000003">
    <property type="protein sequence ID" value="KAL0128363.1"/>
    <property type="molecule type" value="Genomic_DNA"/>
</dbReference>
<feature type="region of interest" description="Disordered" evidence="1">
    <location>
        <begin position="416"/>
        <end position="515"/>
    </location>
</feature>
<gene>
    <name evidence="2" type="ORF">PUN28_003566</name>
</gene>
<feature type="compositionally biased region" description="Basic residues" evidence="1">
    <location>
        <begin position="376"/>
        <end position="385"/>
    </location>
</feature>
<feature type="region of interest" description="Disordered" evidence="1">
    <location>
        <begin position="764"/>
        <end position="805"/>
    </location>
</feature>
<feature type="compositionally biased region" description="Polar residues" evidence="1">
    <location>
        <begin position="794"/>
        <end position="805"/>
    </location>
</feature>
<feature type="compositionally biased region" description="Low complexity" evidence="1">
    <location>
        <begin position="421"/>
        <end position="432"/>
    </location>
</feature>
<organism evidence="2 3">
    <name type="scientific">Cardiocondyla obscurior</name>
    <dbReference type="NCBI Taxonomy" id="286306"/>
    <lineage>
        <taxon>Eukaryota</taxon>
        <taxon>Metazoa</taxon>
        <taxon>Ecdysozoa</taxon>
        <taxon>Arthropoda</taxon>
        <taxon>Hexapoda</taxon>
        <taxon>Insecta</taxon>
        <taxon>Pterygota</taxon>
        <taxon>Neoptera</taxon>
        <taxon>Endopterygota</taxon>
        <taxon>Hymenoptera</taxon>
        <taxon>Apocrita</taxon>
        <taxon>Aculeata</taxon>
        <taxon>Formicoidea</taxon>
        <taxon>Formicidae</taxon>
        <taxon>Myrmicinae</taxon>
        <taxon>Cardiocondyla</taxon>
    </lineage>
</organism>
<evidence type="ECO:0000313" key="3">
    <source>
        <dbReference type="Proteomes" id="UP001430953"/>
    </source>
</evidence>
<proteinExistence type="predicted"/>
<feature type="compositionally biased region" description="Basic and acidic residues" evidence="1">
    <location>
        <begin position="673"/>
        <end position="696"/>
    </location>
</feature>